<dbReference type="InterPro" id="IPR042099">
    <property type="entry name" value="ANL_N_sf"/>
</dbReference>
<evidence type="ECO:0000256" key="3">
    <source>
        <dbReference type="ARBA" id="ARBA00022598"/>
    </source>
</evidence>
<dbReference type="InterPro" id="IPR000873">
    <property type="entry name" value="AMP-dep_synth/lig_dom"/>
</dbReference>
<dbReference type="GO" id="GO:0016874">
    <property type="term" value="F:ligase activity"/>
    <property type="evidence" value="ECO:0007669"/>
    <property type="project" value="UniProtKB-KW"/>
</dbReference>
<evidence type="ECO:0000256" key="2">
    <source>
        <dbReference type="ARBA" id="ARBA00022553"/>
    </source>
</evidence>
<name>A0A5N5X3K0_9EURO</name>
<keyword evidence="3" id="KW-0436">Ligase</keyword>
<comment type="similarity">
    <text evidence="4">Belongs to the NRP synthetase family.</text>
</comment>
<dbReference type="OrthoDB" id="416786at2759"/>
<evidence type="ECO:0000256" key="4">
    <source>
        <dbReference type="ARBA" id="ARBA00029454"/>
    </source>
</evidence>
<dbReference type="GO" id="GO:0044550">
    <property type="term" value="P:secondary metabolite biosynthetic process"/>
    <property type="evidence" value="ECO:0007669"/>
    <property type="project" value="TreeGrafter"/>
</dbReference>
<dbReference type="CDD" id="cd05918">
    <property type="entry name" value="A_NRPS_SidN3_like"/>
    <property type="match status" value="1"/>
</dbReference>
<dbReference type="GO" id="GO:0005737">
    <property type="term" value="C:cytoplasm"/>
    <property type="evidence" value="ECO:0007669"/>
    <property type="project" value="TreeGrafter"/>
</dbReference>
<sequence>MAPSSIDTANFALISASEPEIMGQNRSDALWDSVDLALSYCRDELLSDFTSQYKSCPSLQQTGTPKILTLLNVGWLVTIRCFSPAQDIYLGLSFEPGVYFITKYAQWGDHHVSPVELNCEAPVKNLVRDVSLIQHKVAPTKPMCCDPSHDTSEKFLSTRICYAKELFATTDGFTKRKLNTQHIDSKLLLNISESNGKLHAKLTFTVSDASRDLALTIRSWDGDLTYAQLDDVVSRLSQFLVTKGVGRETFIISCFEKSTWAIVARLAIMKAGAAYISIDATDPPNFLENVIRRVNAKIMLTSPVYRSTYISLISSVIEITPEMVSALPSSTGVSCPLVKPSDPCLVLFTSGSTGEPKGIIQEHRAYATAVRDYNRMIGIDRHSRVLQFDDYAFDISNNDYLTTLAAGGCCCVPTPPKTISGLVENINALQANMTFLTPTVAAQFFPQDVPTLKVACIGGEPMSNELLMRWAPHVRLVNQYGMGEAATFCAYNDQVQPGQNAIVGRSGSGAIWIASPESSDVLMPVGAVGEILIEGPHLARGYLDALCQKPDVGFLSKAPSWLKNLHRSRVATSRFYRSGDLGRYTHAGTVEHLGRKDTILKINGCRVESTEVEYIIRKSLDPGDAVIVDLLGTIDGPREPLLAAFLCLANSEASSFPPTPHNSVEFLFINSHHPAHQLVQRIKLGVMATLPIHMVPQCFVLISQTPKTRSNKTDRRKLRYLAQKCLICMHGLLQLFSLFRAAL</sequence>
<proteinExistence type="inferred from homology"/>
<dbReference type="PROSITE" id="PS00455">
    <property type="entry name" value="AMP_BINDING"/>
    <property type="match status" value="1"/>
</dbReference>
<evidence type="ECO:0000313" key="6">
    <source>
        <dbReference type="EMBL" id="KAB8074585.1"/>
    </source>
</evidence>
<dbReference type="GO" id="GO:0031177">
    <property type="term" value="F:phosphopantetheine binding"/>
    <property type="evidence" value="ECO:0007669"/>
    <property type="project" value="TreeGrafter"/>
</dbReference>
<evidence type="ECO:0000313" key="7">
    <source>
        <dbReference type="Proteomes" id="UP000326565"/>
    </source>
</evidence>
<dbReference type="InterPro" id="IPR020845">
    <property type="entry name" value="AMP-binding_CS"/>
</dbReference>
<dbReference type="Pfam" id="PF00501">
    <property type="entry name" value="AMP-binding"/>
    <property type="match status" value="1"/>
</dbReference>
<gene>
    <name evidence="6" type="ORF">BDV29DRAFT_190840</name>
</gene>
<dbReference type="AlphaFoldDB" id="A0A5N5X3K0"/>
<reference evidence="6 7" key="1">
    <citation type="submission" date="2019-04" db="EMBL/GenBank/DDBJ databases">
        <title>Friends and foes A comparative genomics study of 23 Aspergillus species from section Flavi.</title>
        <authorList>
            <consortium name="DOE Joint Genome Institute"/>
            <person name="Kjaerbolling I."/>
            <person name="Vesth T."/>
            <person name="Frisvad J.C."/>
            <person name="Nybo J.L."/>
            <person name="Theobald S."/>
            <person name="Kildgaard S."/>
            <person name="Isbrandt T."/>
            <person name="Kuo A."/>
            <person name="Sato A."/>
            <person name="Lyhne E.K."/>
            <person name="Kogle M.E."/>
            <person name="Wiebenga A."/>
            <person name="Kun R.S."/>
            <person name="Lubbers R.J."/>
            <person name="Makela M.R."/>
            <person name="Barry K."/>
            <person name="Chovatia M."/>
            <person name="Clum A."/>
            <person name="Daum C."/>
            <person name="Haridas S."/>
            <person name="He G."/>
            <person name="LaButti K."/>
            <person name="Lipzen A."/>
            <person name="Mondo S."/>
            <person name="Riley R."/>
            <person name="Salamov A."/>
            <person name="Simmons B.A."/>
            <person name="Magnuson J.K."/>
            <person name="Henrissat B."/>
            <person name="Mortensen U.H."/>
            <person name="Larsen T.O."/>
            <person name="Devries R.P."/>
            <person name="Grigoriev I.V."/>
            <person name="Machida M."/>
            <person name="Baker S.E."/>
            <person name="Andersen M.R."/>
        </authorList>
    </citation>
    <scope>NUCLEOTIDE SEQUENCE [LARGE SCALE GENOMIC DNA]</scope>
    <source>
        <strain evidence="6 7">CBS 151.66</strain>
    </source>
</reference>
<dbReference type="SUPFAM" id="SSF56801">
    <property type="entry name" value="Acetyl-CoA synthetase-like"/>
    <property type="match status" value="1"/>
</dbReference>
<feature type="domain" description="AMP-dependent synthetase/ligase" evidence="5">
    <location>
        <begin position="222"/>
        <end position="543"/>
    </location>
</feature>
<dbReference type="GO" id="GO:0043041">
    <property type="term" value="P:amino acid activation for nonribosomal peptide biosynthetic process"/>
    <property type="evidence" value="ECO:0007669"/>
    <property type="project" value="TreeGrafter"/>
</dbReference>
<keyword evidence="2" id="KW-0597">Phosphoprotein</keyword>
<evidence type="ECO:0000259" key="5">
    <source>
        <dbReference type="Pfam" id="PF00501"/>
    </source>
</evidence>
<keyword evidence="7" id="KW-1185">Reference proteome</keyword>
<protein>
    <recommendedName>
        <fullName evidence="5">AMP-dependent synthetase/ligase domain-containing protein</fullName>
    </recommendedName>
</protein>
<dbReference type="PANTHER" id="PTHR45527:SF3">
    <property type="entry name" value="SIDEROPHORE SYNTHETASE (EUROFUNG)"/>
    <property type="match status" value="1"/>
</dbReference>
<evidence type="ECO:0000256" key="1">
    <source>
        <dbReference type="ARBA" id="ARBA00022450"/>
    </source>
</evidence>
<dbReference type="PANTHER" id="PTHR45527">
    <property type="entry name" value="NONRIBOSOMAL PEPTIDE SYNTHETASE"/>
    <property type="match status" value="1"/>
</dbReference>
<dbReference type="Gene3D" id="3.30.300.30">
    <property type="match status" value="1"/>
</dbReference>
<dbReference type="InterPro" id="IPR045851">
    <property type="entry name" value="AMP-bd_C_sf"/>
</dbReference>
<accession>A0A5N5X3K0</accession>
<keyword evidence="1" id="KW-0596">Phosphopantetheine</keyword>
<dbReference type="Gene3D" id="3.40.50.12780">
    <property type="entry name" value="N-terminal domain of ligase-like"/>
    <property type="match status" value="1"/>
</dbReference>
<dbReference type="Proteomes" id="UP000326565">
    <property type="component" value="Unassembled WGS sequence"/>
</dbReference>
<dbReference type="EMBL" id="ML732207">
    <property type="protein sequence ID" value="KAB8074585.1"/>
    <property type="molecule type" value="Genomic_DNA"/>
</dbReference>
<organism evidence="6 7">
    <name type="scientific">Aspergillus leporis</name>
    <dbReference type="NCBI Taxonomy" id="41062"/>
    <lineage>
        <taxon>Eukaryota</taxon>
        <taxon>Fungi</taxon>
        <taxon>Dikarya</taxon>
        <taxon>Ascomycota</taxon>
        <taxon>Pezizomycotina</taxon>
        <taxon>Eurotiomycetes</taxon>
        <taxon>Eurotiomycetidae</taxon>
        <taxon>Eurotiales</taxon>
        <taxon>Aspergillaceae</taxon>
        <taxon>Aspergillus</taxon>
        <taxon>Aspergillus subgen. Circumdati</taxon>
    </lineage>
</organism>